<dbReference type="Proteomes" id="UP000248758">
    <property type="component" value="Chromosome 1"/>
</dbReference>
<accession>A0A2X5PQ06</accession>
<evidence type="ECO:0000313" key="1">
    <source>
        <dbReference type="EMBL" id="SQK75440.1"/>
    </source>
</evidence>
<protein>
    <submittedName>
        <fullName evidence="1">Uncharacterized protein</fullName>
    </submittedName>
</protein>
<dbReference type="RefSeq" id="WP_029990612.1">
    <property type="nucleotide sequence ID" value="NZ_LS483499.1"/>
</dbReference>
<sequence>MESLATGVTVEKTNVLSFIISGVERLDPVRVMIENYEPGRGCITVTCYGKAWTGSWFAMGGDSVQEFIKRVSNGYLIGYFDPGMESTVDDDNDANLAFVKTEIIKLRRHQEITSDEAREMWVEAEDAEDVKVSCCDCRIGDKLPGLLGDDPWYAKWPSVPNHKYQYLDRIVNAVRVGLSEMERAA</sequence>
<reference evidence="1 2" key="1">
    <citation type="submission" date="2018-06" db="EMBL/GenBank/DDBJ databases">
        <authorList>
            <consortium name="Pathogen Informatics"/>
            <person name="Doyle S."/>
        </authorList>
    </citation>
    <scope>NUCLEOTIDE SEQUENCE [LARGE SCALE GENOMIC DNA]</scope>
    <source>
        <strain evidence="1 2">NCTC11468</strain>
    </source>
</reference>
<dbReference type="KEGG" id="tpty:NCTC11468_02359"/>
<proteinExistence type="predicted"/>
<dbReference type="Pfam" id="PF26211">
    <property type="entry name" value="Phage_phiTE_072"/>
    <property type="match status" value="1"/>
</dbReference>
<dbReference type="InterPro" id="IPR058701">
    <property type="entry name" value="PhiTE_072-like"/>
</dbReference>
<name>A0A2X5PQ06_9GAMM</name>
<evidence type="ECO:0000313" key="2">
    <source>
        <dbReference type="Proteomes" id="UP000248758"/>
    </source>
</evidence>
<organism evidence="1 2">
    <name type="scientific">Tatumella ptyseos</name>
    <dbReference type="NCBI Taxonomy" id="82987"/>
    <lineage>
        <taxon>Bacteria</taxon>
        <taxon>Pseudomonadati</taxon>
        <taxon>Pseudomonadota</taxon>
        <taxon>Gammaproteobacteria</taxon>
        <taxon>Enterobacterales</taxon>
        <taxon>Erwiniaceae</taxon>
        <taxon>Tatumella</taxon>
    </lineage>
</organism>
<dbReference type="AlphaFoldDB" id="A0A2X5PQ06"/>
<gene>
    <name evidence="1" type="ORF">NCTC11468_02359</name>
</gene>
<dbReference type="EMBL" id="LS483499">
    <property type="protein sequence ID" value="SQK75440.1"/>
    <property type="molecule type" value="Genomic_DNA"/>
</dbReference>